<keyword evidence="1" id="KW-0472">Membrane</keyword>
<organism evidence="2 3">
    <name type="scientific">Metamycoplasma phocicerebrale</name>
    <dbReference type="NCBI Taxonomy" id="142649"/>
    <lineage>
        <taxon>Bacteria</taxon>
        <taxon>Bacillati</taxon>
        <taxon>Mycoplasmatota</taxon>
        <taxon>Mycoplasmoidales</taxon>
        <taxon>Metamycoplasmataceae</taxon>
        <taxon>Metamycoplasma</taxon>
    </lineage>
</organism>
<dbReference type="GO" id="GO:0005886">
    <property type="term" value="C:plasma membrane"/>
    <property type="evidence" value="ECO:0007669"/>
    <property type="project" value="UniProtKB-SubCell"/>
</dbReference>
<feature type="transmembrane region" description="Helical" evidence="1">
    <location>
        <begin position="190"/>
        <end position="211"/>
    </location>
</feature>
<protein>
    <submittedName>
        <fullName evidence="2">ABC transporter permease</fullName>
    </submittedName>
</protein>
<dbReference type="Proteomes" id="UP000256585">
    <property type="component" value="Chromosome"/>
</dbReference>
<dbReference type="GO" id="GO:0140359">
    <property type="term" value="F:ABC-type transporter activity"/>
    <property type="evidence" value="ECO:0007669"/>
    <property type="project" value="InterPro"/>
</dbReference>
<evidence type="ECO:0000256" key="1">
    <source>
        <dbReference type="SAM" id="Phobius"/>
    </source>
</evidence>
<dbReference type="KEGG" id="mphc:DMC14_002740"/>
<feature type="transmembrane region" description="Helical" evidence="1">
    <location>
        <begin position="52"/>
        <end position="74"/>
    </location>
</feature>
<keyword evidence="1" id="KW-1133">Transmembrane helix</keyword>
<dbReference type="Pfam" id="PF12679">
    <property type="entry name" value="ABC2_membrane_2"/>
    <property type="match status" value="1"/>
</dbReference>
<gene>
    <name evidence="2" type="ORF">DMC14_002740</name>
</gene>
<dbReference type="PANTHER" id="PTHR37305">
    <property type="entry name" value="INTEGRAL MEMBRANE PROTEIN-RELATED"/>
    <property type="match status" value="1"/>
</dbReference>
<name>A0A3T0TUP8_9BACT</name>
<dbReference type="OrthoDB" id="401337at2"/>
<proteinExistence type="predicted"/>
<evidence type="ECO:0000313" key="3">
    <source>
        <dbReference type="Proteomes" id="UP000256585"/>
    </source>
</evidence>
<dbReference type="AlphaFoldDB" id="A0A3T0TUP8"/>
<feature type="transmembrane region" description="Helical" evidence="1">
    <location>
        <begin position="110"/>
        <end position="135"/>
    </location>
</feature>
<dbReference type="PANTHER" id="PTHR37305:SF1">
    <property type="entry name" value="MEMBRANE PROTEIN"/>
    <property type="match status" value="1"/>
</dbReference>
<keyword evidence="3" id="KW-1185">Reference proteome</keyword>
<feature type="transmembrane region" description="Helical" evidence="1">
    <location>
        <begin position="164"/>
        <end position="183"/>
    </location>
</feature>
<sequence length="630" mass="72136">MTVIYRDQMLKYLKSISTWVISGIGILIVAMLTALVPSLAIKVGTPNAEIKYLSIVSVVPVVMLSYLTTFVTIYSGLKAATMCKDEIENGSFLTIISKPISRTKIILSKWFALITMIIVHLLIVVGSYVIFIYAFDLGKNFKEQLSIINKKTLTDNVWIDASKLFGILLLLSMLFSSITLLITTKASLSASIASTVFIGIAIPITSVFGSFTQKQEYRKLNSRYLDNIKFIISNANKEIEKSKLGNDKFKIDKNSEVFKSFKNLGNEINNYKTIESKNFKNNLSEVGFFTNETNPFHVTKFLDLNYQNRVLIKSAEDEATFGTSSFIDNLRENFEAKNYYYKPIKEDNLFKANTELTKDIAFKEKLISSLKDLDSLRNAGYNLLYNFLKELFSQIPSVALNLIELNINKENLLYIAATIENYTSALATPDPDLSQSLIAIKKAANKKEENKLTLKSFLPIFKTFFDSYESKTKSLNTYLKNVYENKELNYTAIFSVLFDNLLENNYDENFKIDSKYKLLVKNLLSTYYKLESPISGILFDDYTIESISRIYKVSAKKHHFNSKIDEFIITSKDDKILNKIYSLYQTKNHHLAKLTKEKYMNRTVNLIVYSLITLIFTFTSVYIITKQDFQ</sequence>
<feature type="transmembrane region" description="Helical" evidence="1">
    <location>
        <begin position="16"/>
        <end position="40"/>
    </location>
</feature>
<keyword evidence="1" id="KW-0812">Transmembrane</keyword>
<accession>A0A3T0TUP8</accession>
<feature type="transmembrane region" description="Helical" evidence="1">
    <location>
        <begin position="606"/>
        <end position="625"/>
    </location>
</feature>
<dbReference type="RefSeq" id="WP_116171491.1">
    <property type="nucleotide sequence ID" value="NZ_CP033058.2"/>
</dbReference>
<dbReference type="EMBL" id="CP033058">
    <property type="protein sequence ID" value="AZZ65686.1"/>
    <property type="molecule type" value="Genomic_DNA"/>
</dbReference>
<evidence type="ECO:0000313" key="2">
    <source>
        <dbReference type="EMBL" id="AZZ65686.1"/>
    </source>
</evidence>
<reference evidence="2" key="1">
    <citation type="submission" date="2019-03" db="EMBL/GenBank/DDBJ databases">
        <title>Draft Sequence and Annotation of the Mycoplasma phocicerebrale Strain 1049T Genome.</title>
        <authorList>
            <person name="Frasca S.Jr."/>
            <person name="Kutish G.F."/>
            <person name="Castellanos Gell J."/>
            <person name="Michaels D.L."/>
            <person name="Brown D.R."/>
        </authorList>
    </citation>
    <scope>NUCLEOTIDE SEQUENCE</scope>
    <source>
        <strain evidence="2">1049</strain>
    </source>
</reference>